<protein>
    <submittedName>
        <fullName evidence="1">Uncharacterized protein</fullName>
    </submittedName>
</protein>
<keyword evidence="2" id="KW-1185">Reference proteome</keyword>
<name>A0AAV1AE08_VICFA</name>
<proteinExistence type="predicted"/>
<reference evidence="1 2" key="1">
    <citation type="submission" date="2023-01" db="EMBL/GenBank/DDBJ databases">
        <authorList>
            <person name="Kreplak J."/>
        </authorList>
    </citation>
    <scope>NUCLEOTIDE SEQUENCE [LARGE SCALE GENOMIC DNA]</scope>
</reference>
<evidence type="ECO:0000313" key="2">
    <source>
        <dbReference type="Proteomes" id="UP001157006"/>
    </source>
</evidence>
<evidence type="ECO:0000313" key="1">
    <source>
        <dbReference type="EMBL" id="CAI8608516.1"/>
    </source>
</evidence>
<dbReference type="Proteomes" id="UP001157006">
    <property type="component" value="Chromosome 4"/>
</dbReference>
<dbReference type="EMBL" id="OX451739">
    <property type="protein sequence ID" value="CAI8608516.1"/>
    <property type="molecule type" value="Genomic_DNA"/>
</dbReference>
<dbReference type="AlphaFoldDB" id="A0AAV1AE08"/>
<sequence>MPLFSHMIHSSACSAPINAFFFRLQSLFVSNPFTPPSSLLIKQWMVVVLSSQEFRPSNELRPGGRTCVTMQLAPLRSRCRGGKSVTVTLGTKILAGLSIQTSTREKGLKVGMCRFILPSKGTLNEGLIYRKQAIAMGISHVLSLRFWAP</sequence>
<accession>A0AAV1AE08</accession>
<organism evidence="1 2">
    <name type="scientific">Vicia faba</name>
    <name type="common">Broad bean</name>
    <name type="synonym">Faba vulgaris</name>
    <dbReference type="NCBI Taxonomy" id="3906"/>
    <lineage>
        <taxon>Eukaryota</taxon>
        <taxon>Viridiplantae</taxon>
        <taxon>Streptophyta</taxon>
        <taxon>Embryophyta</taxon>
        <taxon>Tracheophyta</taxon>
        <taxon>Spermatophyta</taxon>
        <taxon>Magnoliopsida</taxon>
        <taxon>eudicotyledons</taxon>
        <taxon>Gunneridae</taxon>
        <taxon>Pentapetalae</taxon>
        <taxon>rosids</taxon>
        <taxon>fabids</taxon>
        <taxon>Fabales</taxon>
        <taxon>Fabaceae</taxon>
        <taxon>Papilionoideae</taxon>
        <taxon>50 kb inversion clade</taxon>
        <taxon>NPAAA clade</taxon>
        <taxon>Hologalegina</taxon>
        <taxon>IRL clade</taxon>
        <taxon>Fabeae</taxon>
        <taxon>Vicia</taxon>
    </lineage>
</organism>
<gene>
    <name evidence="1" type="ORF">VFH_IV089680</name>
</gene>